<keyword evidence="2" id="KW-1185">Reference proteome</keyword>
<evidence type="ECO:0000313" key="2">
    <source>
        <dbReference type="Proteomes" id="UP000295313"/>
    </source>
</evidence>
<dbReference type="SUPFAM" id="SSF49464">
    <property type="entry name" value="Carboxypeptidase regulatory domain-like"/>
    <property type="match status" value="1"/>
</dbReference>
<dbReference type="PROSITE" id="PS51257">
    <property type="entry name" value="PROKAR_LIPOPROTEIN"/>
    <property type="match status" value="1"/>
</dbReference>
<dbReference type="RefSeq" id="WP_133944113.1">
    <property type="nucleotide sequence ID" value="NZ_SOEO01000002.1"/>
</dbReference>
<proteinExistence type="predicted"/>
<dbReference type="OrthoDB" id="1344211at2"/>
<dbReference type="EMBL" id="SOEO01000002">
    <property type="protein sequence ID" value="TDX84068.1"/>
    <property type="molecule type" value="Genomic_DNA"/>
</dbReference>
<gene>
    <name evidence="1" type="ORF">B0I22_1663</name>
</gene>
<protein>
    <submittedName>
        <fullName evidence="1">Uncharacterized protein</fullName>
    </submittedName>
</protein>
<organism evidence="1 2">
    <name type="scientific">Epilithonimonas xixisoli</name>
    <dbReference type="NCBI Taxonomy" id="1476462"/>
    <lineage>
        <taxon>Bacteria</taxon>
        <taxon>Pseudomonadati</taxon>
        <taxon>Bacteroidota</taxon>
        <taxon>Flavobacteriia</taxon>
        <taxon>Flavobacteriales</taxon>
        <taxon>Weeksellaceae</taxon>
        <taxon>Chryseobacterium group</taxon>
        <taxon>Epilithonimonas</taxon>
    </lineage>
</organism>
<dbReference type="InterPro" id="IPR008969">
    <property type="entry name" value="CarboxyPept-like_regulatory"/>
</dbReference>
<evidence type="ECO:0000313" key="1">
    <source>
        <dbReference type="EMBL" id="TDX84068.1"/>
    </source>
</evidence>
<name>A0A4R8IEB2_9FLAO</name>
<accession>A0A4R8IEB2</accession>
<dbReference type="AlphaFoldDB" id="A0A4R8IEB2"/>
<comment type="caution">
    <text evidence="1">The sequence shown here is derived from an EMBL/GenBank/DDBJ whole genome shotgun (WGS) entry which is preliminary data.</text>
</comment>
<sequence length="225" mass="25843">MKNHYLLIAMFLILSCDRDDRKIDAGITTSVSGKISEQAGDPVPNAKIMIGEYVYYKHFDKLVKWIDSTTTDVNGNYQKTFTSTGNGDFYKLVIKPSPVTEQKYFGENENGVEITNIGSNFIYDNNRMFNLYPCDVTFNTQDISVFPLLINHGTTNTFQDDSYFIYEKGSAVKRLYRTKNYNEPLFILRSVDNKRQMAKVILPATNSNQNTTQNVVLKESDFDFY</sequence>
<dbReference type="Proteomes" id="UP000295313">
    <property type="component" value="Unassembled WGS sequence"/>
</dbReference>
<reference evidence="1 2" key="1">
    <citation type="submission" date="2019-03" db="EMBL/GenBank/DDBJ databases">
        <title>Genomic Encyclopedia of Type Strains, Phase III (KMG-III): the genomes of soil and plant-associated and newly described type strains.</title>
        <authorList>
            <person name="Whitman W."/>
        </authorList>
    </citation>
    <scope>NUCLEOTIDE SEQUENCE [LARGE SCALE GENOMIC DNA]</scope>
    <source>
        <strain evidence="1 2">CGMCC 1.12802</strain>
    </source>
</reference>